<dbReference type="RefSeq" id="WP_124329086.1">
    <property type="nucleotide sequence ID" value="NZ_BEXT01000001.1"/>
</dbReference>
<feature type="binding site" evidence="10">
    <location>
        <position position="174"/>
    </location>
    <ligand>
        <name>[4Fe-4S] cluster</name>
        <dbReference type="ChEBI" id="CHEBI:49883"/>
        <label>3</label>
    </ligand>
</feature>
<dbReference type="InterPro" id="IPR007202">
    <property type="entry name" value="4Fe-4S_dom"/>
</dbReference>
<evidence type="ECO:0000256" key="1">
    <source>
        <dbReference type="ARBA" id="ARBA00022448"/>
    </source>
</evidence>
<accession>A0A401FXW8</accession>
<comment type="cofactor">
    <cofactor evidence="10">
        <name>[4Fe-4S] cluster</name>
        <dbReference type="ChEBI" id="CHEBI:49883"/>
    </cofactor>
    <text evidence="10">Binds 3 [4Fe-4S] clusters.</text>
</comment>
<dbReference type="Gene3D" id="1.10.15.40">
    <property type="entry name" value="Electron transport complex subunit B, putative Fe-S cluster"/>
    <property type="match status" value="1"/>
</dbReference>
<keyword evidence="4 10" id="KW-0677">Repeat</keyword>
<dbReference type="InterPro" id="IPR017900">
    <property type="entry name" value="4Fe4S_Fe_S_CS"/>
</dbReference>
<feature type="binding site" evidence="10">
    <location>
        <position position="138"/>
    </location>
    <ligand>
        <name>[4Fe-4S] cluster</name>
        <dbReference type="ChEBI" id="CHEBI:49883"/>
        <label>2</label>
    </ligand>
</feature>
<protein>
    <recommendedName>
        <fullName evidence="10">Ion-translocating oxidoreductase complex subunit B</fullName>
        <ecNumber evidence="10">7.-.-.-</ecNumber>
    </recommendedName>
    <alternativeName>
        <fullName evidence="10">Rnf electron transport complex subunit B</fullName>
    </alternativeName>
</protein>
<dbReference type="Proteomes" id="UP000288096">
    <property type="component" value="Unassembled WGS sequence"/>
</dbReference>
<keyword evidence="3 10" id="KW-0479">Metal-binding</keyword>
<dbReference type="InterPro" id="IPR010207">
    <property type="entry name" value="Elect_transpt_cplx_RnfB/RsxB"/>
</dbReference>
<evidence type="ECO:0000313" key="14">
    <source>
        <dbReference type="Proteomes" id="UP000288096"/>
    </source>
</evidence>
<keyword evidence="1 10" id="KW-0813">Transport</keyword>
<dbReference type="InterPro" id="IPR050395">
    <property type="entry name" value="4Fe4S_Ferredoxin_RnfB"/>
</dbReference>
<keyword evidence="7 10" id="KW-0408">Iron</keyword>
<reference evidence="14" key="2">
    <citation type="submission" date="2019-01" db="EMBL/GenBank/DDBJ databases">
        <title>Genome sequence of Desulfonema ishimotonii strain Tokyo 01.</title>
        <authorList>
            <person name="Fukui M."/>
        </authorList>
    </citation>
    <scope>NUCLEOTIDE SEQUENCE [LARGE SCALE GENOMIC DNA]</scope>
    <source>
        <strain evidence="14">Tokyo 01</strain>
    </source>
</reference>
<comment type="subcellular location">
    <subcellularLocation>
        <location evidence="10">Cell membrane</location>
    </subcellularLocation>
</comment>
<dbReference type="InterPro" id="IPR017896">
    <property type="entry name" value="4Fe4S_Fe-S-bd"/>
</dbReference>
<comment type="caution">
    <text evidence="13">The sequence shown here is derived from an EMBL/GenBank/DDBJ whole genome shotgun (WGS) entry which is preliminary data.</text>
</comment>
<keyword evidence="9 10" id="KW-0472">Membrane</keyword>
<dbReference type="GO" id="GO:0046872">
    <property type="term" value="F:metal ion binding"/>
    <property type="evidence" value="ECO:0007669"/>
    <property type="project" value="UniProtKB-KW"/>
</dbReference>
<feature type="binding site" evidence="10">
    <location>
        <position position="51"/>
    </location>
    <ligand>
        <name>[4Fe-4S] cluster</name>
        <dbReference type="ChEBI" id="CHEBI:49883"/>
        <label>1</label>
    </ligand>
</feature>
<keyword evidence="6 10" id="KW-0249">Electron transport</keyword>
<evidence type="ECO:0000256" key="3">
    <source>
        <dbReference type="ARBA" id="ARBA00022723"/>
    </source>
</evidence>
<sequence>MNLVIVGLSASTLFGMAIVICYILGWANKAFHVEVDPRTEAIVATLPGANCGGCGYVGCGDYADAVVNDGAPVDKCPVGGAACAASVASIMGVEVGESFPQRPIVHCGAHYSERKGRTEYRGEMTCKAANMVAGVQGCTYGCLGFGDCTRACKYDAIHIVDGLATVDYDKCIGCGACGSVCPRNIITITPFKKSRILAVGCSNKDTGKDVMAVCEVGCIGCKACARKSDLFKIVDNLPTIDYEAWDEECTPDVMAACEKCSRNRLIFVGEPSAADIAATADKEVPEVVEPDFKTTVDDTEWRG</sequence>
<feature type="region of interest" description="Hydrophobic" evidence="10">
    <location>
        <begin position="1"/>
        <end position="28"/>
    </location>
</feature>
<comment type="subunit">
    <text evidence="10">The complex is composed of six subunits: RnfA, RnfB, RnfC, RnfD, RnfE and RnfG.</text>
</comment>
<feature type="binding site" evidence="10">
    <location>
        <position position="152"/>
    </location>
    <ligand>
        <name>[4Fe-4S] cluster</name>
        <dbReference type="ChEBI" id="CHEBI:49883"/>
        <label>3</label>
    </ligand>
</feature>
<evidence type="ECO:0000256" key="2">
    <source>
        <dbReference type="ARBA" id="ARBA00022485"/>
    </source>
</evidence>
<feature type="domain" description="4Fe-4S ferredoxin-type" evidence="11">
    <location>
        <begin position="162"/>
        <end position="191"/>
    </location>
</feature>
<feature type="binding site" evidence="10">
    <location>
        <position position="59"/>
    </location>
    <ligand>
        <name>[4Fe-4S] cluster</name>
        <dbReference type="ChEBI" id="CHEBI:49883"/>
        <label>1</label>
    </ligand>
</feature>
<organism evidence="13 14">
    <name type="scientific">Desulfonema ishimotonii</name>
    <dbReference type="NCBI Taxonomy" id="45657"/>
    <lineage>
        <taxon>Bacteria</taxon>
        <taxon>Pseudomonadati</taxon>
        <taxon>Thermodesulfobacteriota</taxon>
        <taxon>Desulfobacteria</taxon>
        <taxon>Desulfobacterales</taxon>
        <taxon>Desulfococcaceae</taxon>
        <taxon>Desulfonema</taxon>
    </lineage>
</organism>
<evidence type="ECO:0000256" key="6">
    <source>
        <dbReference type="ARBA" id="ARBA00022982"/>
    </source>
</evidence>
<dbReference type="PANTHER" id="PTHR43560">
    <property type="entry name" value="ION-TRANSLOCATING OXIDOREDUCTASE COMPLEX SUBUNIT B"/>
    <property type="match status" value="1"/>
</dbReference>
<dbReference type="PROSITE" id="PS00198">
    <property type="entry name" value="4FE4S_FER_1"/>
    <property type="match status" value="1"/>
</dbReference>
<dbReference type="Pfam" id="PF00037">
    <property type="entry name" value="Fer4"/>
    <property type="match status" value="1"/>
</dbReference>
<evidence type="ECO:0000259" key="12">
    <source>
        <dbReference type="PROSITE" id="PS51656"/>
    </source>
</evidence>
<dbReference type="SUPFAM" id="SSF54862">
    <property type="entry name" value="4Fe-4S ferredoxins"/>
    <property type="match status" value="1"/>
</dbReference>
<dbReference type="NCBIfam" id="TIGR01944">
    <property type="entry name" value="rnfB"/>
    <property type="match status" value="1"/>
</dbReference>
<dbReference type="GO" id="GO:0009055">
    <property type="term" value="F:electron transfer activity"/>
    <property type="evidence" value="ECO:0007669"/>
    <property type="project" value="InterPro"/>
</dbReference>
<keyword evidence="8 10" id="KW-0411">Iron-sulfur</keyword>
<evidence type="ECO:0000259" key="11">
    <source>
        <dbReference type="PROSITE" id="PS51379"/>
    </source>
</evidence>
<dbReference type="EC" id="7.-.-.-" evidence="10"/>
<proteinExistence type="inferred from homology"/>
<feature type="binding site" evidence="10">
    <location>
        <position position="148"/>
    </location>
    <ligand>
        <name>[4Fe-4S] cluster</name>
        <dbReference type="ChEBI" id="CHEBI:49883"/>
        <label>2</label>
    </ligand>
</feature>
<keyword evidence="5 10" id="KW-1278">Translocase</keyword>
<evidence type="ECO:0000256" key="4">
    <source>
        <dbReference type="ARBA" id="ARBA00022737"/>
    </source>
</evidence>
<dbReference type="HAMAP" id="MF_00463">
    <property type="entry name" value="RsxB_RnfB"/>
    <property type="match status" value="1"/>
</dbReference>
<feature type="binding site" evidence="10">
    <location>
        <position position="76"/>
    </location>
    <ligand>
        <name>[4Fe-4S] cluster</name>
        <dbReference type="ChEBI" id="CHEBI:49883"/>
        <label>1</label>
    </ligand>
</feature>
<reference evidence="14" key="1">
    <citation type="submission" date="2017-11" db="EMBL/GenBank/DDBJ databases">
        <authorList>
            <person name="Watanabe M."/>
            <person name="Kojima H."/>
        </authorList>
    </citation>
    <scope>NUCLEOTIDE SEQUENCE [LARGE SCALE GENOMIC DNA]</scope>
    <source>
        <strain evidence="14">Tokyo 01</strain>
    </source>
</reference>
<dbReference type="Gene3D" id="3.30.70.20">
    <property type="match status" value="1"/>
</dbReference>
<feature type="binding site" evidence="10">
    <location>
        <position position="54"/>
    </location>
    <ligand>
        <name>[4Fe-4S] cluster</name>
        <dbReference type="ChEBI" id="CHEBI:49883"/>
        <label>1</label>
    </ligand>
</feature>
<dbReference type="PROSITE" id="PS51379">
    <property type="entry name" value="4FE4S_FER_2"/>
    <property type="match status" value="1"/>
</dbReference>
<feature type="domain" description="4Fe-4S" evidence="12">
    <location>
        <begin position="34"/>
        <end position="93"/>
    </location>
</feature>
<keyword evidence="2 10" id="KW-0004">4Fe-4S</keyword>
<feature type="binding site" evidence="10">
    <location>
        <position position="142"/>
    </location>
    <ligand>
        <name>[4Fe-4S] cluster</name>
        <dbReference type="ChEBI" id="CHEBI:49883"/>
        <label>2</label>
    </ligand>
</feature>
<gene>
    <name evidence="10" type="primary">rnfB</name>
    <name evidence="13" type="ORF">DENIS_2814</name>
</gene>
<keyword evidence="10" id="KW-1003">Cell membrane</keyword>
<comment type="caution">
    <text evidence="10">Lacks conserved residue(s) required for the propagation of feature annotation.</text>
</comment>
<feature type="binding site" evidence="10">
    <location>
        <position position="177"/>
    </location>
    <ligand>
        <name>[4Fe-4S] cluster</name>
        <dbReference type="ChEBI" id="CHEBI:49883"/>
        <label>3</label>
    </ligand>
</feature>
<comment type="similarity">
    <text evidence="10">Belongs to the 4Fe4S bacterial-type ferredoxin family. RnfB subfamily.</text>
</comment>
<evidence type="ECO:0000256" key="10">
    <source>
        <dbReference type="HAMAP-Rule" id="MF_00463"/>
    </source>
</evidence>
<feature type="binding site" evidence="10">
    <location>
        <position position="181"/>
    </location>
    <ligand>
        <name>[4Fe-4S] cluster</name>
        <dbReference type="ChEBI" id="CHEBI:49883"/>
        <label>2</label>
    </ligand>
</feature>
<dbReference type="GO" id="GO:0022900">
    <property type="term" value="P:electron transport chain"/>
    <property type="evidence" value="ECO:0007669"/>
    <property type="project" value="UniProtKB-UniRule"/>
</dbReference>
<dbReference type="GO" id="GO:0051539">
    <property type="term" value="F:4 iron, 4 sulfur cluster binding"/>
    <property type="evidence" value="ECO:0007669"/>
    <property type="project" value="UniProtKB-UniRule"/>
</dbReference>
<comment type="function">
    <text evidence="10">Part of a membrane-bound complex that couples electron transfer with translocation of ions across the membrane.</text>
</comment>
<dbReference type="GO" id="GO:0005886">
    <property type="term" value="C:plasma membrane"/>
    <property type="evidence" value="ECO:0007669"/>
    <property type="project" value="UniProtKB-SubCell"/>
</dbReference>
<dbReference type="Pfam" id="PF04060">
    <property type="entry name" value="FeS"/>
    <property type="match status" value="1"/>
</dbReference>
<dbReference type="AlphaFoldDB" id="A0A401FXW8"/>
<evidence type="ECO:0000256" key="5">
    <source>
        <dbReference type="ARBA" id="ARBA00022967"/>
    </source>
</evidence>
<keyword evidence="14" id="KW-1185">Reference proteome</keyword>
<dbReference type="EMBL" id="BEXT01000001">
    <property type="protein sequence ID" value="GBC61852.1"/>
    <property type="molecule type" value="Genomic_DNA"/>
</dbReference>
<dbReference type="PANTHER" id="PTHR43560:SF1">
    <property type="entry name" value="ION-TRANSLOCATING OXIDOREDUCTASE COMPLEX SUBUNIT B"/>
    <property type="match status" value="1"/>
</dbReference>
<evidence type="ECO:0000256" key="9">
    <source>
        <dbReference type="ARBA" id="ARBA00023136"/>
    </source>
</evidence>
<dbReference type="OrthoDB" id="9789936at2"/>
<evidence type="ECO:0000256" key="8">
    <source>
        <dbReference type="ARBA" id="ARBA00023014"/>
    </source>
</evidence>
<feature type="binding site" evidence="10">
    <location>
        <position position="171"/>
    </location>
    <ligand>
        <name>[4Fe-4S] cluster</name>
        <dbReference type="ChEBI" id="CHEBI:49883"/>
        <label>3</label>
    </ligand>
</feature>
<name>A0A401FXW8_9BACT</name>
<evidence type="ECO:0000256" key="7">
    <source>
        <dbReference type="ARBA" id="ARBA00023004"/>
    </source>
</evidence>
<dbReference type="PROSITE" id="PS51656">
    <property type="entry name" value="4FE4S"/>
    <property type="match status" value="1"/>
</dbReference>
<evidence type="ECO:0000313" key="13">
    <source>
        <dbReference type="EMBL" id="GBC61852.1"/>
    </source>
</evidence>